<feature type="compositionally biased region" description="Pro residues" evidence="1">
    <location>
        <begin position="85"/>
        <end position="98"/>
    </location>
</feature>
<feature type="region of interest" description="Disordered" evidence="1">
    <location>
        <begin position="82"/>
        <end position="108"/>
    </location>
</feature>
<evidence type="ECO:0000313" key="3">
    <source>
        <dbReference type="Proteomes" id="UP000032180"/>
    </source>
</evidence>
<dbReference type="EnsemblPlants" id="LPERR02G18430.1">
    <property type="protein sequence ID" value="LPERR02G18430.1"/>
    <property type="gene ID" value="LPERR02G18430"/>
</dbReference>
<name>A0A0D9VHT2_9ORYZ</name>
<dbReference type="AlphaFoldDB" id="A0A0D9VHT2"/>
<dbReference type="Proteomes" id="UP000032180">
    <property type="component" value="Chromosome 2"/>
</dbReference>
<feature type="region of interest" description="Disordered" evidence="1">
    <location>
        <begin position="25"/>
        <end position="52"/>
    </location>
</feature>
<dbReference type="PANTHER" id="PTHR35737:SF1">
    <property type="entry name" value="CRYPTIC LOCI REGULATOR"/>
    <property type="match status" value="1"/>
</dbReference>
<reference evidence="3" key="2">
    <citation type="submission" date="2013-12" db="EMBL/GenBank/DDBJ databases">
        <authorList>
            <person name="Yu Y."/>
            <person name="Lee S."/>
            <person name="de Baynast K."/>
            <person name="Wissotski M."/>
            <person name="Liu L."/>
            <person name="Talag J."/>
            <person name="Goicoechea J."/>
            <person name="Angelova A."/>
            <person name="Jetty R."/>
            <person name="Kudrna D."/>
            <person name="Golser W."/>
            <person name="Rivera L."/>
            <person name="Zhang J."/>
            <person name="Wing R."/>
        </authorList>
    </citation>
    <scope>NUCLEOTIDE SEQUENCE</scope>
</reference>
<dbReference type="PANTHER" id="PTHR35737">
    <property type="entry name" value="CRYPTIC LOCI REGULATOR"/>
    <property type="match status" value="1"/>
</dbReference>
<protein>
    <submittedName>
        <fullName evidence="2">Uncharacterized protein</fullName>
    </submittedName>
</protein>
<reference evidence="2" key="3">
    <citation type="submission" date="2015-04" db="UniProtKB">
        <authorList>
            <consortium name="EnsemblPlants"/>
        </authorList>
    </citation>
    <scope>IDENTIFICATION</scope>
</reference>
<keyword evidence="3" id="KW-1185">Reference proteome</keyword>
<organism evidence="2 3">
    <name type="scientific">Leersia perrieri</name>
    <dbReference type="NCBI Taxonomy" id="77586"/>
    <lineage>
        <taxon>Eukaryota</taxon>
        <taxon>Viridiplantae</taxon>
        <taxon>Streptophyta</taxon>
        <taxon>Embryophyta</taxon>
        <taxon>Tracheophyta</taxon>
        <taxon>Spermatophyta</taxon>
        <taxon>Magnoliopsida</taxon>
        <taxon>Liliopsida</taxon>
        <taxon>Poales</taxon>
        <taxon>Poaceae</taxon>
        <taxon>BOP clade</taxon>
        <taxon>Oryzoideae</taxon>
        <taxon>Oryzeae</taxon>
        <taxon>Oryzinae</taxon>
        <taxon>Leersia</taxon>
    </lineage>
</organism>
<sequence>MAAAAAGEDEYEICNDDGFVYKRRRGVAPPDREDDSAAAPSSTPAPPSEAVLRRRRRQALLRLRAKYLDELAQWEALSADIHAPLPDPPAPATRPTPDPSADAAAASSSDSAVIDELLVQAELMEDTFKRLLLACKEINEFCAEHEAALVDAVAELPVWGDPRELMNSLCSSGERPATGTSDPRELMNSLCSSGERPATDIKLISELDDIISHFALDLQQSVIS</sequence>
<reference evidence="2 3" key="1">
    <citation type="submission" date="2012-08" db="EMBL/GenBank/DDBJ databases">
        <title>Oryza genome evolution.</title>
        <authorList>
            <person name="Wing R.A."/>
        </authorList>
    </citation>
    <scope>NUCLEOTIDE SEQUENCE</scope>
</reference>
<evidence type="ECO:0000256" key="1">
    <source>
        <dbReference type="SAM" id="MobiDB-lite"/>
    </source>
</evidence>
<proteinExistence type="predicted"/>
<accession>A0A0D9VHT2</accession>
<dbReference type="STRING" id="77586.A0A0D9VHT2"/>
<feature type="compositionally biased region" description="Low complexity" evidence="1">
    <location>
        <begin position="99"/>
        <end position="108"/>
    </location>
</feature>
<evidence type="ECO:0000313" key="2">
    <source>
        <dbReference type="EnsemblPlants" id="LPERR02G18430.1"/>
    </source>
</evidence>
<dbReference type="HOGENOM" id="CLU_1333841_0_0_1"/>
<dbReference type="eggNOG" id="ENOG502S2NI">
    <property type="taxonomic scope" value="Eukaryota"/>
</dbReference>
<dbReference type="Gramene" id="LPERR02G18430.1">
    <property type="protein sequence ID" value="LPERR02G18430.1"/>
    <property type="gene ID" value="LPERR02G18430"/>
</dbReference>